<evidence type="ECO:0000256" key="6">
    <source>
        <dbReference type="ARBA" id="ARBA00022801"/>
    </source>
</evidence>
<protein>
    <submittedName>
        <fullName evidence="12">Phospholipase A1-Igamma1, chloroplastic-like</fullName>
    </submittedName>
</protein>
<dbReference type="FunFam" id="3.40.50.1820:FF:000065">
    <property type="entry name" value="Phospholipase A1-II 3"/>
    <property type="match status" value="1"/>
</dbReference>
<keyword evidence="11" id="KW-1185">Reference proteome</keyword>
<dbReference type="CDD" id="cd00519">
    <property type="entry name" value="Lipase_3"/>
    <property type="match status" value="1"/>
</dbReference>
<evidence type="ECO:0000256" key="3">
    <source>
        <dbReference type="ARBA" id="ARBA00010701"/>
    </source>
</evidence>
<comment type="function">
    <text evidence="1">Acylhydrolase that catalyzes the hydrolysis of phospholipids at the sn-1 position.</text>
</comment>
<dbReference type="GeneID" id="120277844"/>
<gene>
    <name evidence="12" type="primary">LOC120277844</name>
</gene>
<dbReference type="Proteomes" id="UP001515500">
    <property type="component" value="Chromosome 15"/>
</dbReference>
<evidence type="ECO:0000256" key="7">
    <source>
        <dbReference type="ARBA" id="ARBA00022946"/>
    </source>
</evidence>
<evidence type="ECO:0000256" key="2">
    <source>
        <dbReference type="ARBA" id="ARBA00004229"/>
    </source>
</evidence>
<proteinExistence type="inferred from homology"/>
<evidence type="ECO:0000259" key="10">
    <source>
        <dbReference type="Pfam" id="PF01764"/>
    </source>
</evidence>
<evidence type="ECO:0000256" key="1">
    <source>
        <dbReference type="ARBA" id="ARBA00003523"/>
    </source>
</evidence>
<keyword evidence="5" id="KW-0934">Plastid</keyword>
<evidence type="ECO:0000256" key="4">
    <source>
        <dbReference type="ARBA" id="ARBA00022528"/>
    </source>
</evidence>
<sequence length="549" mass="61992">MLHVKPSTPVPDKPLNYSKLTETHLPLLNTSFPIINIIYVYSSDIQIQCNSSTKKHPYFLMALTIRSTTIHHHHHPLPPNSTKSTLHLHSTTQTRPQHHRHSGISLNIPSIISNLLHIGTTHNSIPELLLTNSTNKQTPTSSPKENISSLQPELHGSTNWSPLLNPLHPWLRREIIKYGEFSQATYEAFDFNPFSEYCGSCLYNQSRLFEILGLTRHGYNVTEYIYAMSHVELPKWLERSLHADTWSKDSNWMGYVAVSDDTETRRIGCRDIVVAWRGTVSPSEWLEDLQGKLEPLGDHGETDAKVEHGFFSIYTSKSDATRYNKSSASEQVMEEIKRLVAYYRGNGEEVSLTVTGHSLGGALALLNAHEAARSIPGLPVSVISFGAPRVGNEAFGDEIRDLGVKVLRVVVKQDMVPKLPGIFLNERIEKLKAVTGELEWIYKHVGLELNLNIKASPYLKHGFDLAGFHNLETYLHLVDGYVSEQAGYRLNARRDAALVNKYSGMLRSELKIPVCWNQLANKGMVRNAYGRWVQLERTPEDIPSPHRDC</sequence>
<keyword evidence="6" id="KW-0378">Hydrolase</keyword>
<comment type="similarity">
    <text evidence="3">Belongs to the AB hydrolase superfamily. Lipase family.</text>
</comment>
<dbReference type="InterPro" id="IPR002921">
    <property type="entry name" value="Fungal_lipase-type"/>
</dbReference>
<dbReference type="Pfam" id="PF01764">
    <property type="entry name" value="Lipase_3"/>
    <property type="match status" value="1"/>
</dbReference>
<keyword evidence="9" id="KW-0443">Lipid metabolism</keyword>
<name>A0AB40CKX4_DIOCR</name>
<comment type="subcellular location">
    <subcellularLocation>
        <location evidence="2">Plastid</location>
        <location evidence="2">Chloroplast</location>
    </subcellularLocation>
</comment>
<evidence type="ECO:0000313" key="11">
    <source>
        <dbReference type="Proteomes" id="UP001515500"/>
    </source>
</evidence>
<dbReference type="RefSeq" id="XP_039140614.1">
    <property type="nucleotide sequence ID" value="XM_039284680.1"/>
</dbReference>
<dbReference type="AlphaFoldDB" id="A0AB40CKX4"/>
<evidence type="ECO:0000256" key="5">
    <source>
        <dbReference type="ARBA" id="ARBA00022640"/>
    </source>
</evidence>
<dbReference type="PANTHER" id="PTHR31403:SF11">
    <property type="entry name" value="OS12G0614500 PROTEIN"/>
    <property type="match status" value="1"/>
</dbReference>
<reference evidence="12" key="1">
    <citation type="submission" date="2025-08" db="UniProtKB">
        <authorList>
            <consortium name="RefSeq"/>
        </authorList>
    </citation>
    <scope>IDENTIFICATION</scope>
</reference>
<evidence type="ECO:0000313" key="12">
    <source>
        <dbReference type="RefSeq" id="XP_039140614.1"/>
    </source>
</evidence>
<dbReference type="GO" id="GO:0009507">
    <property type="term" value="C:chloroplast"/>
    <property type="evidence" value="ECO:0007669"/>
    <property type="project" value="UniProtKB-SubCell"/>
</dbReference>
<dbReference type="GO" id="GO:0008970">
    <property type="term" value="F:phospholipase A1 activity"/>
    <property type="evidence" value="ECO:0007669"/>
    <property type="project" value="UniProtKB-ARBA"/>
</dbReference>
<dbReference type="SUPFAM" id="SSF53474">
    <property type="entry name" value="alpha/beta-Hydrolases"/>
    <property type="match status" value="1"/>
</dbReference>
<keyword evidence="7" id="KW-0809">Transit peptide</keyword>
<keyword evidence="4" id="KW-0150">Chloroplast</keyword>
<dbReference type="InterPro" id="IPR029058">
    <property type="entry name" value="AB_hydrolase_fold"/>
</dbReference>
<evidence type="ECO:0000256" key="9">
    <source>
        <dbReference type="ARBA" id="ARBA00023098"/>
    </source>
</evidence>
<dbReference type="GO" id="GO:0016042">
    <property type="term" value="P:lipid catabolic process"/>
    <property type="evidence" value="ECO:0007669"/>
    <property type="project" value="UniProtKB-KW"/>
</dbReference>
<dbReference type="Gene3D" id="3.40.50.1820">
    <property type="entry name" value="alpha/beta hydrolase"/>
    <property type="match status" value="1"/>
</dbReference>
<keyword evidence="8" id="KW-0442">Lipid degradation</keyword>
<accession>A0AB40CKX4</accession>
<organism evidence="11 12">
    <name type="scientific">Dioscorea cayennensis subsp. rotundata</name>
    <name type="common">White Guinea yam</name>
    <name type="synonym">Dioscorea rotundata</name>
    <dbReference type="NCBI Taxonomy" id="55577"/>
    <lineage>
        <taxon>Eukaryota</taxon>
        <taxon>Viridiplantae</taxon>
        <taxon>Streptophyta</taxon>
        <taxon>Embryophyta</taxon>
        <taxon>Tracheophyta</taxon>
        <taxon>Spermatophyta</taxon>
        <taxon>Magnoliopsida</taxon>
        <taxon>Liliopsida</taxon>
        <taxon>Dioscoreales</taxon>
        <taxon>Dioscoreaceae</taxon>
        <taxon>Dioscorea</taxon>
    </lineage>
</organism>
<dbReference type="PANTHER" id="PTHR31403">
    <property type="entry name" value="PHOSPHOLIPASE A1-IBETA2, CHLOROPLASTIC"/>
    <property type="match status" value="1"/>
</dbReference>
<feature type="domain" description="Fungal lipase-type" evidence="10">
    <location>
        <begin position="273"/>
        <end position="422"/>
    </location>
</feature>
<evidence type="ECO:0000256" key="8">
    <source>
        <dbReference type="ARBA" id="ARBA00022963"/>
    </source>
</evidence>